<proteinExistence type="predicted"/>
<organism evidence="2 3">
    <name type="scientific">Candidatus Enterovibrio escicola</name>
    <dbReference type="NCBI Taxonomy" id="1927127"/>
    <lineage>
        <taxon>Bacteria</taxon>
        <taxon>Pseudomonadati</taxon>
        <taxon>Pseudomonadota</taxon>
        <taxon>Gammaproteobacteria</taxon>
        <taxon>Vibrionales</taxon>
        <taxon>Vibrionaceae</taxon>
        <taxon>Enterovibrio</taxon>
    </lineage>
</organism>
<evidence type="ECO:0000313" key="2">
    <source>
        <dbReference type="EMBL" id="PCS22910.1"/>
    </source>
</evidence>
<name>A0A2A5T463_9GAMM</name>
<dbReference type="EMBL" id="NBYY01000013">
    <property type="protein sequence ID" value="PCS22910.1"/>
    <property type="molecule type" value="Genomic_DNA"/>
</dbReference>
<gene>
    <name evidence="2" type="ORF">BTN49_1468</name>
</gene>
<sequence length="38" mass="4525">MKVTWQRKRKPTLKTEQSATRNGRIRSRVEEILLGLED</sequence>
<dbReference type="Proteomes" id="UP000219020">
    <property type="component" value="Unassembled WGS sequence"/>
</dbReference>
<evidence type="ECO:0000256" key="1">
    <source>
        <dbReference type="SAM" id="MobiDB-lite"/>
    </source>
</evidence>
<keyword evidence="3" id="KW-1185">Reference proteome</keyword>
<evidence type="ECO:0000313" key="3">
    <source>
        <dbReference type="Proteomes" id="UP000219020"/>
    </source>
</evidence>
<dbReference type="AlphaFoldDB" id="A0A2A5T463"/>
<feature type="compositionally biased region" description="Basic residues" evidence="1">
    <location>
        <begin position="1"/>
        <end position="12"/>
    </location>
</feature>
<feature type="region of interest" description="Disordered" evidence="1">
    <location>
        <begin position="1"/>
        <end position="22"/>
    </location>
</feature>
<comment type="caution">
    <text evidence="2">The sequence shown here is derived from an EMBL/GenBank/DDBJ whole genome shotgun (WGS) entry which is preliminary data.</text>
</comment>
<accession>A0A2A5T463</accession>
<protein>
    <submittedName>
        <fullName evidence="2">Uncharacterized protein</fullName>
    </submittedName>
</protein>
<reference evidence="3" key="1">
    <citation type="submission" date="2017-04" db="EMBL/GenBank/DDBJ databases">
        <title>Genome evolution of the luminous symbionts of deep sea anglerfish.</title>
        <authorList>
            <person name="Hendry T.A."/>
        </authorList>
    </citation>
    <scope>NUCLEOTIDE SEQUENCE [LARGE SCALE GENOMIC DNA]</scope>
</reference>